<protein>
    <submittedName>
        <fullName evidence="1">Uncharacterized protein</fullName>
    </submittedName>
</protein>
<comment type="caution">
    <text evidence="1">The sequence shown here is derived from an EMBL/GenBank/DDBJ whole genome shotgun (WGS) entry which is preliminary data.</text>
</comment>
<accession>A0A9D9I020</accession>
<evidence type="ECO:0000313" key="2">
    <source>
        <dbReference type="Proteomes" id="UP000823618"/>
    </source>
</evidence>
<organism evidence="1 2">
    <name type="scientific">Candidatus Scybalomonas excrementavium</name>
    <dbReference type="NCBI Taxonomy" id="2840943"/>
    <lineage>
        <taxon>Bacteria</taxon>
        <taxon>Bacillati</taxon>
        <taxon>Bacillota</taxon>
        <taxon>Clostridia</taxon>
        <taxon>Lachnospirales</taxon>
        <taxon>Lachnospiraceae</taxon>
        <taxon>Lachnospiraceae incertae sedis</taxon>
        <taxon>Candidatus Scybalomonas</taxon>
    </lineage>
</organism>
<dbReference type="EMBL" id="JADIML010000058">
    <property type="protein sequence ID" value="MBO8462673.1"/>
    <property type="molecule type" value="Genomic_DNA"/>
</dbReference>
<reference evidence="1" key="2">
    <citation type="journal article" date="2021" name="PeerJ">
        <title>Extensive microbial diversity within the chicken gut microbiome revealed by metagenomics and culture.</title>
        <authorList>
            <person name="Gilroy R."/>
            <person name="Ravi A."/>
            <person name="Getino M."/>
            <person name="Pursley I."/>
            <person name="Horton D.L."/>
            <person name="Alikhan N.F."/>
            <person name="Baker D."/>
            <person name="Gharbi K."/>
            <person name="Hall N."/>
            <person name="Watson M."/>
            <person name="Adriaenssens E.M."/>
            <person name="Foster-Nyarko E."/>
            <person name="Jarju S."/>
            <person name="Secka A."/>
            <person name="Antonio M."/>
            <person name="Oren A."/>
            <person name="Chaudhuri R.R."/>
            <person name="La Ragione R."/>
            <person name="Hildebrand F."/>
            <person name="Pallen M.J."/>
        </authorList>
    </citation>
    <scope>NUCLEOTIDE SEQUENCE</scope>
    <source>
        <strain evidence="1">E3-2379</strain>
    </source>
</reference>
<gene>
    <name evidence="1" type="ORF">IAC13_01935</name>
</gene>
<proteinExistence type="predicted"/>
<dbReference type="AlphaFoldDB" id="A0A9D9I020"/>
<sequence length="61" mass="6821">MRASKETYEKVAKKCTSYDKKDQGVTNSACDSSCPSCLNCTHFTSDEYCVLDLYDPIAKNL</sequence>
<evidence type="ECO:0000313" key="1">
    <source>
        <dbReference type="EMBL" id="MBO8462673.1"/>
    </source>
</evidence>
<dbReference type="Proteomes" id="UP000823618">
    <property type="component" value="Unassembled WGS sequence"/>
</dbReference>
<name>A0A9D9I020_9FIRM</name>
<reference evidence="1" key="1">
    <citation type="submission" date="2020-10" db="EMBL/GenBank/DDBJ databases">
        <authorList>
            <person name="Gilroy R."/>
        </authorList>
    </citation>
    <scope>NUCLEOTIDE SEQUENCE</scope>
    <source>
        <strain evidence="1">E3-2379</strain>
    </source>
</reference>